<dbReference type="PANTHER" id="PTHR11571">
    <property type="entry name" value="GLUTATHIONE S-TRANSFERASE"/>
    <property type="match status" value="1"/>
</dbReference>
<reference evidence="8" key="1">
    <citation type="submission" date="2014-07" db="EMBL/GenBank/DDBJ databases">
        <authorList>
            <person name="Martin A.A"/>
            <person name="De Silva N."/>
        </authorList>
    </citation>
    <scope>NUCLEOTIDE SEQUENCE</scope>
</reference>
<feature type="domain" description="GST N-terminal" evidence="6">
    <location>
        <begin position="1"/>
        <end position="79"/>
    </location>
</feature>
<comment type="catalytic activity">
    <reaction evidence="4">
        <text>RX + glutathione = an S-substituted glutathione + a halide anion + H(+)</text>
        <dbReference type="Rhea" id="RHEA:16437"/>
        <dbReference type="ChEBI" id="CHEBI:15378"/>
        <dbReference type="ChEBI" id="CHEBI:16042"/>
        <dbReference type="ChEBI" id="CHEBI:17792"/>
        <dbReference type="ChEBI" id="CHEBI:57925"/>
        <dbReference type="ChEBI" id="CHEBI:90779"/>
        <dbReference type="EC" id="2.5.1.18"/>
    </reaction>
</comment>
<dbReference type="SFLD" id="SFLDG01205">
    <property type="entry name" value="AMPS.1"/>
    <property type="match status" value="1"/>
</dbReference>
<dbReference type="SFLD" id="SFLDG00363">
    <property type="entry name" value="AMPS_(cytGST):_Alpha-__Mu-__Pi"/>
    <property type="match status" value="1"/>
</dbReference>
<dbReference type="STRING" id="75913.A0A0K0FSJ8"/>
<organism evidence="8 9">
    <name type="scientific">Strongyloides venezuelensis</name>
    <name type="common">Threadworm</name>
    <dbReference type="NCBI Taxonomy" id="75913"/>
    <lineage>
        <taxon>Eukaryota</taxon>
        <taxon>Metazoa</taxon>
        <taxon>Ecdysozoa</taxon>
        <taxon>Nematoda</taxon>
        <taxon>Chromadorea</taxon>
        <taxon>Rhabditida</taxon>
        <taxon>Tylenchina</taxon>
        <taxon>Panagrolaimomorpha</taxon>
        <taxon>Strongyloidoidea</taxon>
        <taxon>Strongyloididae</taxon>
        <taxon>Strongyloides</taxon>
    </lineage>
</organism>
<dbReference type="PANTHER" id="PTHR11571:SF261">
    <property type="entry name" value="GLUTATHIONE S-TRANSFERASE GST-36-RELATED"/>
    <property type="match status" value="1"/>
</dbReference>
<dbReference type="InterPro" id="IPR050213">
    <property type="entry name" value="GST_superfamily"/>
</dbReference>
<dbReference type="Pfam" id="PF02798">
    <property type="entry name" value="GST_N"/>
    <property type="match status" value="1"/>
</dbReference>
<dbReference type="EC" id="2.5.1.18" evidence="1"/>
<dbReference type="Proteomes" id="UP000035680">
    <property type="component" value="Unassembled WGS sequence"/>
</dbReference>
<dbReference type="WBParaSite" id="SVE_1362900.1">
    <property type="protein sequence ID" value="SVE_1362900.1"/>
    <property type="gene ID" value="SVE_1362900"/>
</dbReference>
<keyword evidence="2" id="KW-0808">Transferase</keyword>
<dbReference type="InterPro" id="IPR040079">
    <property type="entry name" value="Glutathione_S-Trfase"/>
</dbReference>
<evidence type="ECO:0000313" key="9">
    <source>
        <dbReference type="WBParaSite" id="SVE_1362900.1"/>
    </source>
</evidence>
<dbReference type="GO" id="GO:0004602">
    <property type="term" value="F:glutathione peroxidase activity"/>
    <property type="evidence" value="ECO:0007669"/>
    <property type="project" value="UniProtKB-ARBA"/>
</dbReference>
<dbReference type="Gene3D" id="3.40.30.10">
    <property type="entry name" value="Glutaredoxin"/>
    <property type="match status" value="1"/>
</dbReference>
<keyword evidence="8" id="KW-1185">Reference proteome</keyword>
<evidence type="ECO:0000256" key="5">
    <source>
        <dbReference type="ARBA" id="ARBA00078118"/>
    </source>
</evidence>
<dbReference type="InterPro" id="IPR004046">
    <property type="entry name" value="GST_C"/>
</dbReference>
<evidence type="ECO:0000259" key="7">
    <source>
        <dbReference type="PROSITE" id="PS50405"/>
    </source>
</evidence>
<dbReference type="Gene3D" id="1.20.1050.10">
    <property type="match status" value="1"/>
</dbReference>
<evidence type="ECO:0000259" key="6">
    <source>
        <dbReference type="PROSITE" id="PS50404"/>
    </source>
</evidence>
<dbReference type="CDD" id="cd03192">
    <property type="entry name" value="GST_C_Sigma_like"/>
    <property type="match status" value="1"/>
</dbReference>
<dbReference type="InterPro" id="IPR004045">
    <property type="entry name" value="Glutathione_S-Trfase_N"/>
</dbReference>
<dbReference type="GO" id="GO:0004364">
    <property type="term" value="F:glutathione transferase activity"/>
    <property type="evidence" value="ECO:0007669"/>
    <property type="project" value="UniProtKB-EC"/>
</dbReference>
<dbReference type="InterPro" id="IPR036282">
    <property type="entry name" value="Glutathione-S-Trfase_C_sf"/>
</dbReference>
<evidence type="ECO:0000313" key="8">
    <source>
        <dbReference type="Proteomes" id="UP000035680"/>
    </source>
</evidence>
<dbReference type="Pfam" id="PF14497">
    <property type="entry name" value="GST_C_3"/>
    <property type="match status" value="1"/>
</dbReference>
<evidence type="ECO:0000256" key="4">
    <source>
        <dbReference type="ARBA" id="ARBA00047960"/>
    </source>
</evidence>
<dbReference type="FunFam" id="1.20.1050.10:FF:000031">
    <property type="entry name" value="Glutathione S-Transferase"/>
    <property type="match status" value="1"/>
</dbReference>
<sequence length="206" mass="23029">MVYKLTYFGGVRGYGEPARLMFKHAGVAFEDNLIDMNGWPSIKPTTPFGQVPVLEVDGTPIAQSFAIYRFLAKKLNLAPGSDVDQALADSIAEYVKEFDGKAHDYFVILLGFMQGDKDAEWKNKVLPAVDTYFPVITNWLKNAGNGYLTKAGLSWVDFFAAEKLGNVVNYCNKVAEKYPEIKSYVDRVYSLPAIKDHVASRAKYAY</sequence>
<dbReference type="FunFam" id="3.40.30.10:FF:000035">
    <property type="entry name" value="hematopoietic prostaglandin D synthase"/>
    <property type="match status" value="1"/>
</dbReference>
<dbReference type="CDD" id="cd03039">
    <property type="entry name" value="GST_N_Sigma_like"/>
    <property type="match status" value="1"/>
</dbReference>
<evidence type="ECO:0000256" key="1">
    <source>
        <dbReference type="ARBA" id="ARBA00012452"/>
    </source>
</evidence>
<accession>A0A0K0FSJ8</accession>
<protein>
    <recommendedName>
        <fullName evidence="1">glutathione transferase</fullName>
        <ecNumber evidence="1">2.5.1.18</ecNumber>
    </recommendedName>
    <alternativeName>
        <fullName evidence="5">GST class-sigma</fullName>
    </alternativeName>
</protein>
<dbReference type="GO" id="GO:0006749">
    <property type="term" value="P:glutathione metabolic process"/>
    <property type="evidence" value="ECO:0007669"/>
    <property type="project" value="TreeGrafter"/>
</dbReference>
<proteinExistence type="inferred from homology"/>
<dbReference type="SFLD" id="SFLDS00019">
    <property type="entry name" value="Glutathione_Transferase_(cytos"/>
    <property type="match status" value="1"/>
</dbReference>
<dbReference type="PROSITE" id="PS50405">
    <property type="entry name" value="GST_CTER"/>
    <property type="match status" value="1"/>
</dbReference>
<dbReference type="SUPFAM" id="SSF47616">
    <property type="entry name" value="GST C-terminal domain-like"/>
    <property type="match status" value="1"/>
</dbReference>
<dbReference type="AlphaFoldDB" id="A0A0K0FSJ8"/>
<evidence type="ECO:0000256" key="2">
    <source>
        <dbReference type="ARBA" id="ARBA00022679"/>
    </source>
</evidence>
<feature type="domain" description="GST C-terminal" evidence="7">
    <location>
        <begin position="81"/>
        <end position="206"/>
    </location>
</feature>
<reference evidence="9" key="2">
    <citation type="submission" date="2015-08" db="UniProtKB">
        <authorList>
            <consortium name="WormBaseParasite"/>
        </authorList>
    </citation>
    <scope>IDENTIFICATION</scope>
</reference>
<evidence type="ECO:0000256" key="3">
    <source>
        <dbReference type="ARBA" id="ARBA00038317"/>
    </source>
</evidence>
<dbReference type="GO" id="GO:0005737">
    <property type="term" value="C:cytoplasm"/>
    <property type="evidence" value="ECO:0007669"/>
    <property type="project" value="UniProtKB-ARBA"/>
</dbReference>
<name>A0A0K0FSJ8_STRVS</name>
<dbReference type="PROSITE" id="PS50404">
    <property type="entry name" value="GST_NTER"/>
    <property type="match status" value="1"/>
</dbReference>
<comment type="similarity">
    <text evidence="3">Belongs to the GST superfamily. Sigma family.</text>
</comment>
<dbReference type="InterPro" id="IPR036249">
    <property type="entry name" value="Thioredoxin-like_sf"/>
</dbReference>
<dbReference type="InterPro" id="IPR010987">
    <property type="entry name" value="Glutathione-S-Trfase_C-like"/>
</dbReference>
<dbReference type="SUPFAM" id="SSF52833">
    <property type="entry name" value="Thioredoxin-like"/>
    <property type="match status" value="1"/>
</dbReference>